<keyword evidence="5" id="KW-1185">Reference proteome</keyword>
<dbReference type="SUPFAM" id="SSF51338">
    <property type="entry name" value="Composite domain of metallo-dependent hydrolases"/>
    <property type="match status" value="1"/>
</dbReference>
<evidence type="ECO:0000259" key="2">
    <source>
        <dbReference type="Pfam" id="PF01979"/>
    </source>
</evidence>
<dbReference type="Gene3D" id="2.30.40.10">
    <property type="entry name" value="Urease, subunit C, domain 1"/>
    <property type="match status" value="1"/>
</dbReference>
<name>A0ABU0XHS8_9MICO</name>
<accession>A0ABU0XHS8</accession>
<dbReference type="InterPro" id="IPR050287">
    <property type="entry name" value="MTA/SAH_deaminase"/>
</dbReference>
<organism evidence="4 5">
    <name type="scientific">Microbacterium capsulatum</name>
    <dbReference type="NCBI Taxonomy" id="3041921"/>
    <lineage>
        <taxon>Bacteria</taxon>
        <taxon>Bacillati</taxon>
        <taxon>Actinomycetota</taxon>
        <taxon>Actinomycetes</taxon>
        <taxon>Micrococcales</taxon>
        <taxon>Microbacteriaceae</taxon>
        <taxon>Microbacterium</taxon>
    </lineage>
</organism>
<evidence type="ECO:0000313" key="5">
    <source>
        <dbReference type="Proteomes" id="UP001230289"/>
    </source>
</evidence>
<dbReference type="PANTHER" id="PTHR43794:SF11">
    <property type="entry name" value="AMIDOHYDROLASE-RELATED DOMAIN-CONTAINING PROTEIN"/>
    <property type="match status" value="1"/>
</dbReference>
<evidence type="ECO:0000259" key="3">
    <source>
        <dbReference type="Pfam" id="PF07969"/>
    </source>
</evidence>
<keyword evidence="1" id="KW-0378">Hydrolase</keyword>
<dbReference type="Pfam" id="PF01979">
    <property type="entry name" value="Amidohydro_1"/>
    <property type="match status" value="1"/>
</dbReference>
<dbReference type="PANTHER" id="PTHR43794">
    <property type="entry name" value="AMINOHYDROLASE SSNA-RELATED"/>
    <property type="match status" value="1"/>
</dbReference>
<proteinExistence type="predicted"/>
<gene>
    <name evidence="4" type="ORF">RBR11_12300</name>
</gene>
<evidence type="ECO:0000313" key="4">
    <source>
        <dbReference type="EMBL" id="MDQ4214697.1"/>
    </source>
</evidence>
<feature type="domain" description="Amidohydrolase 3" evidence="3">
    <location>
        <begin position="207"/>
        <end position="416"/>
    </location>
</feature>
<dbReference type="InterPro" id="IPR032466">
    <property type="entry name" value="Metal_Hydrolase"/>
</dbReference>
<dbReference type="SUPFAM" id="SSF51556">
    <property type="entry name" value="Metallo-dependent hydrolases"/>
    <property type="match status" value="1"/>
</dbReference>
<dbReference type="EMBL" id="JAVFCB010000006">
    <property type="protein sequence ID" value="MDQ4214697.1"/>
    <property type="molecule type" value="Genomic_DNA"/>
</dbReference>
<dbReference type="InterPro" id="IPR006680">
    <property type="entry name" value="Amidohydro-rel"/>
</dbReference>
<dbReference type="InterPro" id="IPR011059">
    <property type="entry name" value="Metal-dep_hydrolase_composite"/>
</dbReference>
<dbReference type="RefSeq" id="WP_308489639.1">
    <property type="nucleotide sequence ID" value="NZ_JAVFCB010000006.1"/>
</dbReference>
<feature type="domain" description="Amidohydrolase-related" evidence="2">
    <location>
        <begin position="52"/>
        <end position="170"/>
    </location>
</feature>
<reference evidence="4 5" key="1">
    <citation type="submission" date="2023-08" db="EMBL/GenBank/DDBJ databases">
        <title>Microbacterium sp. nov., isolated from a waste landfill.</title>
        <authorList>
            <person name="Wen W."/>
        </authorList>
    </citation>
    <scope>NUCLEOTIDE SEQUENCE [LARGE SCALE GENOMIC DNA]</scope>
    <source>
        <strain evidence="4 5">ASV81</strain>
    </source>
</reference>
<sequence>MSLLIKGGVVVTAEDGAVPTTSDVLIEGNRIAAIGTDLDAEGAEILDATGALVMPGLIDTHTHSWQFGIRGALVRGHGFLDYVKKFELYRHRFTPEDTYDAVRGCSLAQLDLGITGVLDFAHGANDTPAHVRAAFDAHRSTGQRTLFAVGSTSDVEEAADPERFEAARQERLDTVTELAQLVASETDPLVTVALGLLTPAPGREQRVLSEIDFGRSLGLQLTFHQNRPGEIALLAENDRLGPDLIVVHSNTANSDEVDMLVASRTALSATPESEVGAGWSPHIMRRALRRGIPVGIGIDTPSTDPVNLWQQIRVLMLLMKALDAEEARRLGRYPVDSTLERSTLEYEGALRVATRGGAYSLAGKDARLGILEPGALADVIVVRPDDPDIALADPAPYLVQYGSGSQVEAVVVDGVVRKRDFALVDVDAEELKRKNSAVRRRVVDGERNDS</sequence>
<dbReference type="Proteomes" id="UP001230289">
    <property type="component" value="Unassembled WGS sequence"/>
</dbReference>
<evidence type="ECO:0000256" key="1">
    <source>
        <dbReference type="ARBA" id="ARBA00022801"/>
    </source>
</evidence>
<dbReference type="Pfam" id="PF07969">
    <property type="entry name" value="Amidohydro_3"/>
    <property type="match status" value="1"/>
</dbReference>
<protein>
    <submittedName>
        <fullName evidence="4">Amidohydrolase family protein</fullName>
    </submittedName>
</protein>
<dbReference type="Gene3D" id="3.20.20.140">
    <property type="entry name" value="Metal-dependent hydrolases"/>
    <property type="match status" value="1"/>
</dbReference>
<comment type="caution">
    <text evidence="4">The sequence shown here is derived from an EMBL/GenBank/DDBJ whole genome shotgun (WGS) entry which is preliminary data.</text>
</comment>
<dbReference type="InterPro" id="IPR013108">
    <property type="entry name" value="Amidohydro_3"/>
</dbReference>